<accession>A0A1W0E6A6</accession>
<keyword evidence="3" id="KW-1185">Reference proteome</keyword>
<dbReference type="AlphaFoldDB" id="A0A1W0E6A6"/>
<feature type="domain" description="Ribosomal protein eL8/eL30/eS12/Gadd45" evidence="1">
    <location>
        <begin position="20"/>
        <end position="106"/>
    </location>
</feature>
<dbReference type="InterPro" id="IPR029064">
    <property type="entry name" value="Ribosomal_eL30-like_sf"/>
</dbReference>
<dbReference type="InterPro" id="IPR004038">
    <property type="entry name" value="Ribosomal_eL8/eL30/eS12/Gad45"/>
</dbReference>
<gene>
    <name evidence="2" type="ORF">EHP00_1273</name>
</gene>
<dbReference type="Pfam" id="PF01248">
    <property type="entry name" value="Ribosomal_L7Ae"/>
    <property type="match status" value="1"/>
</dbReference>
<name>A0A1W0E6A6_9MICR</name>
<dbReference type="Gene3D" id="3.30.1330.30">
    <property type="match status" value="1"/>
</dbReference>
<dbReference type="Proteomes" id="UP000192758">
    <property type="component" value="Unassembled WGS sequence"/>
</dbReference>
<protein>
    <recommendedName>
        <fullName evidence="1">Ribosomal protein eL8/eL30/eS12/Gadd45 domain-containing protein</fullName>
    </recommendedName>
</protein>
<evidence type="ECO:0000313" key="3">
    <source>
        <dbReference type="Proteomes" id="UP000192758"/>
    </source>
</evidence>
<evidence type="ECO:0000259" key="1">
    <source>
        <dbReference type="Pfam" id="PF01248"/>
    </source>
</evidence>
<reference evidence="2 3" key="1">
    <citation type="journal article" date="2017" name="Environ. Microbiol.">
        <title>Decay of the glycolytic pathway and adaptation to intranuclear parasitism within Enterocytozoonidae microsporidia.</title>
        <authorList>
            <person name="Wiredu Boakye D."/>
            <person name="Jaroenlak P."/>
            <person name="Prachumwat A."/>
            <person name="Williams T.A."/>
            <person name="Bateman K.S."/>
            <person name="Itsathitphaisarn O."/>
            <person name="Sritunyalucksana K."/>
            <person name="Paszkiewicz K.H."/>
            <person name="Moore K.A."/>
            <person name="Stentiford G.D."/>
            <person name="Williams B.A."/>
        </authorList>
    </citation>
    <scope>NUCLEOTIDE SEQUENCE [LARGE SCALE GENOMIC DNA]</scope>
    <source>
        <strain evidence="2 3">TH1</strain>
    </source>
</reference>
<proteinExistence type="predicted"/>
<dbReference type="VEuPathDB" id="MicrosporidiaDB:EHP00_1273"/>
<dbReference type="OrthoDB" id="10249311at2759"/>
<dbReference type="SUPFAM" id="SSF55315">
    <property type="entry name" value="L30e-like"/>
    <property type="match status" value="1"/>
</dbReference>
<dbReference type="EMBL" id="MNPJ01000017">
    <property type="protein sequence ID" value="OQS54783.1"/>
    <property type="molecule type" value="Genomic_DNA"/>
</dbReference>
<evidence type="ECO:0000313" key="2">
    <source>
        <dbReference type="EMBL" id="OQS54783.1"/>
    </source>
</evidence>
<dbReference type="STRING" id="646526.A0A1W0E6A6"/>
<sequence length="122" mass="13957">MSEHSEHSEHGEEELNITSAFKKVLKTAYNHVKACLGAKETLKSLLREEKLELVILTKDLTQKYQDLILSFCKKTNTPVFFMETRQELGNVYPVKVKKAGAIAIKDFVNETTEKQFILQALK</sequence>
<organism evidence="2 3">
    <name type="scientific">Ecytonucleospora hepatopenaei</name>
    <dbReference type="NCBI Taxonomy" id="646526"/>
    <lineage>
        <taxon>Eukaryota</taxon>
        <taxon>Fungi</taxon>
        <taxon>Fungi incertae sedis</taxon>
        <taxon>Microsporidia</taxon>
        <taxon>Enterocytozoonidae</taxon>
        <taxon>Ecytonucleospora</taxon>
    </lineage>
</organism>
<comment type="caution">
    <text evidence="2">The sequence shown here is derived from an EMBL/GenBank/DDBJ whole genome shotgun (WGS) entry which is preliminary data.</text>
</comment>